<organism evidence="1 2">
    <name type="scientific">Mediterraneibacter gnavus</name>
    <name type="common">Ruminococcus gnavus</name>
    <dbReference type="NCBI Taxonomy" id="33038"/>
    <lineage>
        <taxon>Bacteria</taxon>
        <taxon>Bacillati</taxon>
        <taxon>Bacillota</taxon>
        <taxon>Clostridia</taxon>
        <taxon>Lachnospirales</taxon>
        <taxon>Lachnospiraceae</taxon>
        <taxon>Mediterraneibacter</taxon>
    </lineage>
</organism>
<comment type="caution">
    <text evidence="1">The sequence shown here is derived from an EMBL/GenBank/DDBJ whole genome shotgun (WGS) entry which is preliminary data.</text>
</comment>
<sequence>MSRLDEKEIDDICRFYVGNNMKEIRRICDKIFSSTNIPKGYLDDYYGKAVEILVESIKTYDKSKKCKFNTYYYGNLIRRRETWKRDNFRFKRCNLETDKKGKIKRDNKGNPVIITDISIHMKVDPDEDYTLEESISSGFNLEDEVENNICPTTDRIEMYKSNLSYKQQKAVDLICSGYSQEEILKELHMTEREYRDKILGSMQRYENVKILLRK</sequence>
<gene>
    <name evidence="1" type="ORF">OZZ17_03425</name>
</gene>
<dbReference type="EMBL" id="JAPRAY010000003">
    <property type="protein sequence ID" value="MCZ0666587.1"/>
    <property type="molecule type" value="Genomic_DNA"/>
</dbReference>
<evidence type="ECO:0000313" key="2">
    <source>
        <dbReference type="Proteomes" id="UP001079535"/>
    </source>
</evidence>
<dbReference type="RefSeq" id="WP_118048212.1">
    <property type="nucleotide sequence ID" value="NZ_JAPRAY010000003.1"/>
</dbReference>
<accession>A0A9Q4HW76</accession>
<dbReference type="Proteomes" id="UP001079535">
    <property type="component" value="Unassembled WGS sequence"/>
</dbReference>
<reference evidence="1" key="1">
    <citation type="submission" date="2022-11" db="EMBL/GenBank/DDBJ databases">
        <title>Temperate bacteriophages infecting mucin-degrading bacterium Ruminococcus gnavus from the human gut.</title>
        <authorList>
            <person name="Buttimer C."/>
        </authorList>
    </citation>
    <scope>NUCLEOTIDE SEQUENCE</scope>
    <source>
        <strain evidence="1">CCUG 49994</strain>
    </source>
</reference>
<proteinExistence type="predicted"/>
<protein>
    <submittedName>
        <fullName evidence="1">Uncharacterized protein</fullName>
    </submittedName>
</protein>
<evidence type="ECO:0000313" key="1">
    <source>
        <dbReference type="EMBL" id="MCZ0666587.1"/>
    </source>
</evidence>
<name>A0A9Q4HW76_MEDGN</name>
<dbReference type="Gene3D" id="1.10.1740.10">
    <property type="match status" value="1"/>
</dbReference>
<dbReference type="AlphaFoldDB" id="A0A9Q4HW76"/>